<evidence type="ECO:0000313" key="4">
    <source>
        <dbReference type="Proteomes" id="UP000014480"/>
    </source>
</evidence>
<feature type="transmembrane region" description="Helical" evidence="2">
    <location>
        <begin position="41"/>
        <end position="59"/>
    </location>
</feature>
<organism evidence="3 4">
    <name type="scientific">Colletotrichum orbiculare (strain 104-T / ATCC 96160 / CBS 514.97 / LARS 414 / MAFF 240422)</name>
    <name type="common">Cucumber anthracnose fungus</name>
    <name type="synonym">Colletotrichum lagenarium</name>
    <dbReference type="NCBI Taxonomy" id="1213857"/>
    <lineage>
        <taxon>Eukaryota</taxon>
        <taxon>Fungi</taxon>
        <taxon>Dikarya</taxon>
        <taxon>Ascomycota</taxon>
        <taxon>Pezizomycotina</taxon>
        <taxon>Sordariomycetes</taxon>
        <taxon>Hypocreomycetidae</taxon>
        <taxon>Glomerellales</taxon>
        <taxon>Glomerellaceae</taxon>
        <taxon>Colletotrichum</taxon>
        <taxon>Colletotrichum orbiculare species complex</taxon>
    </lineage>
</organism>
<proteinExistence type="predicted"/>
<dbReference type="PANTHER" id="PTHR48125:SF10">
    <property type="entry name" value="OS12G0136300 PROTEIN"/>
    <property type="match status" value="1"/>
</dbReference>
<dbReference type="EMBL" id="AMCV02000015">
    <property type="protein sequence ID" value="TDZ21114.1"/>
    <property type="molecule type" value="Genomic_DNA"/>
</dbReference>
<keyword evidence="2" id="KW-1133">Transmembrane helix</keyword>
<feature type="region of interest" description="Disordered" evidence="1">
    <location>
        <begin position="255"/>
        <end position="276"/>
    </location>
</feature>
<sequence length="597" mass="64906">MSRGVFTRFYFPLGDEKESRLLSMSHSSWSVLASAGSSRRVRFAIAALVMFLACAALVMQPDWHAATAGLKVPGIHRPSSQSAAAPSSPPPPAAPPAAAPQSPSPPPPSPPPPSPPPPSPPPPSPPAQAPPPTPPTPPPPPSPPTEGASPGAQTAVLKPDDEHVLLSAKNSVFKSPNGRHELTLQPTGDLVLSRVDADGKSKPLWWTSTGDRHNGGRSVTVETAKDGHVRIAVNAVLENNWRVVWHSDLEPACKGGSTPARREVADNRADGPAGQLQLSNEGRLSINGVCDLYVPAAEKAKERSLAVIVAGLYRTNHVTCKSHMEKLINDNPAFTRIDVFAFVLFEPADGDVHKRTKESIEAELRGCYGSHLRSVDVVPVAQEEEEFPGQMWAPCGEHVKRLNNQLKTVKLAAVRWWAWSIANGMEHTTVLRIRPDTQFHAKPEFMGVEELGDGLVLPHPKGEHYFYCARMRGNVGVGPTDQIAYGTPAAMQHWLYMYDRFAQMVDLAANPSRPAMRDFSGCETLPTGPLPGDCEVSAPCSIECLVAWYLDARGVDFRIEWGWEQNVLRWKDIGMVGVDEERLADQTHTEDDGMKWG</sequence>
<dbReference type="Proteomes" id="UP000014480">
    <property type="component" value="Unassembled WGS sequence"/>
</dbReference>
<keyword evidence="2" id="KW-0812">Transmembrane</keyword>
<keyword evidence="2" id="KW-0472">Membrane</keyword>
<dbReference type="PRINTS" id="PR01217">
    <property type="entry name" value="PRICHEXTENSN"/>
</dbReference>
<dbReference type="Gene3D" id="2.90.10.30">
    <property type="match status" value="1"/>
</dbReference>
<evidence type="ECO:0000256" key="2">
    <source>
        <dbReference type="SAM" id="Phobius"/>
    </source>
</evidence>
<dbReference type="AlphaFoldDB" id="A0A484FUE2"/>
<reference evidence="4" key="1">
    <citation type="journal article" date="2013" name="New Phytol.">
        <title>Comparative genomic and transcriptomic analyses reveal the hemibiotrophic stage shift of Colletotrichum fungi.</title>
        <authorList>
            <person name="Gan P."/>
            <person name="Ikeda K."/>
            <person name="Irieda H."/>
            <person name="Narusaka M."/>
            <person name="O'Connell R.J."/>
            <person name="Narusaka Y."/>
            <person name="Takano Y."/>
            <person name="Kubo Y."/>
            <person name="Shirasu K."/>
        </authorList>
    </citation>
    <scope>NUCLEOTIDE SEQUENCE [LARGE SCALE GENOMIC DNA]</scope>
    <source>
        <strain evidence="4">104-T / ATCC 96160 / CBS 514.97 / LARS 414 / MAFF 240422</strain>
    </source>
</reference>
<evidence type="ECO:0000256" key="1">
    <source>
        <dbReference type="SAM" id="MobiDB-lite"/>
    </source>
</evidence>
<feature type="compositionally biased region" description="Basic and acidic residues" evidence="1">
    <location>
        <begin position="260"/>
        <end position="269"/>
    </location>
</feature>
<keyword evidence="4" id="KW-1185">Reference proteome</keyword>
<feature type="compositionally biased region" description="Pro residues" evidence="1">
    <location>
        <begin position="87"/>
        <end position="144"/>
    </location>
</feature>
<comment type="caution">
    <text evidence="3">The sequence shown here is derived from an EMBL/GenBank/DDBJ whole genome shotgun (WGS) entry which is preliminary data.</text>
</comment>
<feature type="region of interest" description="Disordered" evidence="1">
    <location>
        <begin position="74"/>
        <end position="154"/>
    </location>
</feature>
<evidence type="ECO:0000313" key="3">
    <source>
        <dbReference type="EMBL" id="TDZ21114.1"/>
    </source>
</evidence>
<reference evidence="4" key="2">
    <citation type="journal article" date="2019" name="Mol. Plant Microbe Interact.">
        <title>Genome sequence resources for four phytopathogenic fungi from the Colletotrichum orbiculare species complex.</title>
        <authorList>
            <person name="Gan P."/>
            <person name="Tsushima A."/>
            <person name="Narusaka M."/>
            <person name="Narusaka Y."/>
            <person name="Takano Y."/>
            <person name="Kubo Y."/>
            <person name="Shirasu K."/>
        </authorList>
    </citation>
    <scope>GENOME REANNOTATION</scope>
    <source>
        <strain evidence="4">104-T / ATCC 96160 / CBS 514.97 / LARS 414 / MAFF 240422</strain>
    </source>
</reference>
<gene>
    <name evidence="3" type="ORF">Cob_v005989</name>
</gene>
<accession>A0A484FUE2</accession>
<dbReference type="PANTHER" id="PTHR48125">
    <property type="entry name" value="LP07818P1"/>
    <property type="match status" value="1"/>
</dbReference>
<protein>
    <submittedName>
        <fullName evidence="3">Uncharacterized protein</fullName>
    </submittedName>
</protein>
<dbReference type="OrthoDB" id="5235741at2759"/>
<name>A0A484FUE2_COLOR</name>
<dbReference type="STRING" id="1213857.A0A484FUE2"/>